<name>A0AAD5PUX9_9CRUS</name>
<dbReference type="Pfam" id="PF12698">
    <property type="entry name" value="ABC2_membrane_3"/>
    <property type="match status" value="1"/>
</dbReference>
<dbReference type="SUPFAM" id="SSF52540">
    <property type="entry name" value="P-loop containing nucleoside triphosphate hydrolases"/>
    <property type="match status" value="1"/>
</dbReference>
<reference evidence="10 11" key="1">
    <citation type="submission" date="2022-05" db="EMBL/GenBank/DDBJ databases">
        <title>A multi-omics perspective on studying reproductive biology in Daphnia sinensis.</title>
        <authorList>
            <person name="Jia J."/>
        </authorList>
    </citation>
    <scope>NUCLEOTIDE SEQUENCE [LARGE SCALE GENOMIC DNA]</scope>
    <source>
        <strain evidence="10 11">WSL</strain>
    </source>
</reference>
<dbReference type="PANTHER" id="PTHR43038:SF3">
    <property type="entry name" value="ABC TRANSPORTER G FAMILY MEMBER 20 ISOFORM X1"/>
    <property type="match status" value="1"/>
</dbReference>
<keyword evidence="6 7" id="KW-0472">Membrane</keyword>
<dbReference type="GO" id="GO:0016020">
    <property type="term" value="C:membrane"/>
    <property type="evidence" value="ECO:0007669"/>
    <property type="project" value="UniProtKB-SubCell"/>
</dbReference>
<dbReference type="Gene3D" id="3.40.50.300">
    <property type="entry name" value="P-loop containing nucleotide triphosphate hydrolases"/>
    <property type="match status" value="1"/>
</dbReference>
<dbReference type="GO" id="GO:0016887">
    <property type="term" value="F:ATP hydrolysis activity"/>
    <property type="evidence" value="ECO:0007669"/>
    <property type="project" value="InterPro"/>
</dbReference>
<dbReference type="Proteomes" id="UP000820818">
    <property type="component" value="Linkage Group LG7"/>
</dbReference>
<feature type="transmembrane region" description="Helical" evidence="7">
    <location>
        <begin position="379"/>
        <end position="401"/>
    </location>
</feature>
<dbReference type="InterPro" id="IPR013525">
    <property type="entry name" value="ABC2_TM"/>
</dbReference>
<dbReference type="EMBL" id="WJBH02000007">
    <property type="protein sequence ID" value="KAI9556290.1"/>
    <property type="molecule type" value="Genomic_DNA"/>
</dbReference>
<feature type="domain" description="ABC transmembrane type-2" evidence="9">
    <location>
        <begin position="531"/>
        <end position="758"/>
    </location>
</feature>
<dbReference type="GO" id="GO:0005524">
    <property type="term" value="F:ATP binding"/>
    <property type="evidence" value="ECO:0007669"/>
    <property type="project" value="UniProtKB-KW"/>
</dbReference>
<evidence type="ECO:0000256" key="6">
    <source>
        <dbReference type="ARBA" id="ARBA00023136"/>
    </source>
</evidence>
<evidence type="ECO:0000256" key="3">
    <source>
        <dbReference type="ARBA" id="ARBA00022741"/>
    </source>
</evidence>
<dbReference type="PROSITE" id="PS50893">
    <property type="entry name" value="ABC_TRANSPORTER_2"/>
    <property type="match status" value="1"/>
</dbReference>
<accession>A0AAD5PUX9</accession>
<proteinExistence type="predicted"/>
<evidence type="ECO:0000256" key="2">
    <source>
        <dbReference type="ARBA" id="ARBA00022692"/>
    </source>
</evidence>
<evidence type="ECO:0000313" key="10">
    <source>
        <dbReference type="EMBL" id="KAI9556290.1"/>
    </source>
</evidence>
<evidence type="ECO:0000259" key="8">
    <source>
        <dbReference type="PROSITE" id="PS50893"/>
    </source>
</evidence>
<dbReference type="InterPro" id="IPR027417">
    <property type="entry name" value="P-loop_NTPase"/>
</dbReference>
<dbReference type="GO" id="GO:0140359">
    <property type="term" value="F:ABC-type transporter activity"/>
    <property type="evidence" value="ECO:0007669"/>
    <property type="project" value="InterPro"/>
</dbReference>
<protein>
    <submittedName>
        <fullName evidence="10">ABC protein</fullName>
    </submittedName>
</protein>
<evidence type="ECO:0000256" key="1">
    <source>
        <dbReference type="ARBA" id="ARBA00004141"/>
    </source>
</evidence>
<evidence type="ECO:0000256" key="5">
    <source>
        <dbReference type="ARBA" id="ARBA00022989"/>
    </source>
</evidence>
<feature type="domain" description="ABC transporter" evidence="8">
    <location>
        <begin position="30"/>
        <end position="264"/>
    </location>
</feature>
<dbReference type="InterPro" id="IPR003593">
    <property type="entry name" value="AAA+_ATPase"/>
</dbReference>
<evidence type="ECO:0000313" key="11">
    <source>
        <dbReference type="Proteomes" id="UP000820818"/>
    </source>
</evidence>
<feature type="transmembrane region" description="Helical" evidence="7">
    <location>
        <begin position="613"/>
        <end position="635"/>
    </location>
</feature>
<keyword evidence="11" id="KW-1185">Reference proteome</keyword>
<dbReference type="CDD" id="cd03230">
    <property type="entry name" value="ABC_DR_subfamily_A"/>
    <property type="match status" value="1"/>
</dbReference>
<dbReference type="SMART" id="SM00382">
    <property type="entry name" value="AAA"/>
    <property type="match status" value="1"/>
</dbReference>
<dbReference type="PROSITE" id="PS00211">
    <property type="entry name" value="ABC_TRANSPORTER_1"/>
    <property type="match status" value="1"/>
</dbReference>
<feature type="transmembrane region" description="Helical" evidence="7">
    <location>
        <begin position="564"/>
        <end position="587"/>
    </location>
</feature>
<dbReference type="InterPro" id="IPR017871">
    <property type="entry name" value="ABC_transporter-like_CS"/>
</dbReference>
<organism evidence="10 11">
    <name type="scientific">Daphnia sinensis</name>
    <dbReference type="NCBI Taxonomy" id="1820382"/>
    <lineage>
        <taxon>Eukaryota</taxon>
        <taxon>Metazoa</taxon>
        <taxon>Ecdysozoa</taxon>
        <taxon>Arthropoda</taxon>
        <taxon>Crustacea</taxon>
        <taxon>Branchiopoda</taxon>
        <taxon>Diplostraca</taxon>
        <taxon>Cladocera</taxon>
        <taxon>Anomopoda</taxon>
        <taxon>Daphniidae</taxon>
        <taxon>Daphnia</taxon>
        <taxon>Daphnia similis group</taxon>
    </lineage>
</organism>
<dbReference type="PROSITE" id="PS51012">
    <property type="entry name" value="ABC_TM2"/>
    <property type="match status" value="1"/>
</dbReference>
<gene>
    <name evidence="10" type="ORF">GHT06_018864</name>
</gene>
<comment type="caution">
    <text evidence="10">The sequence shown here is derived from an EMBL/GenBank/DDBJ whole genome shotgun (WGS) entry which is preliminary data.</text>
</comment>
<dbReference type="Pfam" id="PF00005">
    <property type="entry name" value="ABC_tran"/>
    <property type="match status" value="1"/>
</dbReference>
<dbReference type="InterPro" id="IPR047817">
    <property type="entry name" value="ABC2_TM_bact-type"/>
</dbReference>
<keyword evidence="2 7" id="KW-0812">Transmembrane</keyword>
<keyword evidence="3" id="KW-0547">Nucleotide-binding</keyword>
<dbReference type="InterPro" id="IPR003439">
    <property type="entry name" value="ABC_transporter-like_ATP-bd"/>
</dbReference>
<sequence length="762" mass="84255">MTKDVEGSAVFVSSNQFDDESRANNCADGVLVRNAYKIYGVGSNRCAILEGLNMIVKKGTIYGLLGASGCGKTTLLSCVVGRRRLNSGDILVFGHEPGSEESGIPGPRVGYMPQDLALHGYFTIKETLHYFGRIYNLKADIVNARLEFLSKLLDLPPGDRYVRTLSGGQQRRVSFAVALFHEPELLILDEPTVGVDPLLRQSIWDHLVRLSVEHGTTVIVTTHYIEEARQANTIGMMRSGRLLAEDSPENLLHSCTLRSLEAVFLQLCMKDYSYPHTEVVNSTSGVSLEVQQLSGGIDNVGFEPSASQLDISGTPIPRQPESNQDAGMPFVTNLKKMGPTLSDKRTVRNRNPQSTATYFSCHRLAALVQKNFLQMFRNVGLFLFIFLLPANQVILSCLCIGGDFSYLKMAIVNDELDASQGRVCNYTTTCTYSMFSCRYLRFIENTTIIQVPFQSVEEALDAVKRGKVWGVVHFGKDFTDELVVRQADGNYADNETIRASRVAITLDESNQQISLTIKRQLIDAFSDFSKDILAACAYQPTAQSIPVTFLDPIYGQRKPSFTEYVTPGVILGIIYFLALALTSAVFLTERKSGVQDRSIVAGVQMTEYMMAHFVNQLTVLLGQTFFVYLFALIVFNTACHGNLALVIFITLLQGLCGMAFGLLISALCDEETSAIQITLGTNYTNIIMSGMLWPTEAMPTYVRHLANLMPQTYAMQALRNILGRGWGIGHPKVYVGIITSLSWIVGLVCLSLIVVRVRKYTG</sequence>
<keyword evidence="4" id="KW-0067">ATP-binding</keyword>
<dbReference type="PANTHER" id="PTHR43038">
    <property type="entry name" value="ATP-BINDING CASSETTE, SUB-FAMILY H, MEMBER 1"/>
    <property type="match status" value="1"/>
</dbReference>
<evidence type="ECO:0000256" key="4">
    <source>
        <dbReference type="ARBA" id="ARBA00022840"/>
    </source>
</evidence>
<feature type="transmembrane region" description="Helical" evidence="7">
    <location>
        <begin position="733"/>
        <end position="755"/>
    </location>
</feature>
<dbReference type="AlphaFoldDB" id="A0AAD5PUX9"/>
<feature type="transmembrane region" description="Helical" evidence="7">
    <location>
        <begin position="642"/>
        <end position="664"/>
    </location>
</feature>
<comment type="subcellular location">
    <subcellularLocation>
        <location evidence="1">Membrane</location>
        <topology evidence="1">Multi-pass membrane protein</topology>
    </subcellularLocation>
</comment>
<evidence type="ECO:0000259" key="9">
    <source>
        <dbReference type="PROSITE" id="PS51012"/>
    </source>
</evidence>
<keyword evidence="5 7" id="KW-1133">Transmembrane helix</keyword>
<evidence type="ECO:0000256" key="7">
    <source>
        <dbReference type="SAM" id="Phobius"/>
    </source>
</evidence>